<dbReference type="KEGG" id="mtw:CQW49_02975"/>
<protein>
    <recommendedName>
        <fullName evidence="4">DUF2946 domain-containing protein</fullName>
    </recommendedName>
</protein>
<evidence type="ECO:0000313" key="2">
    <source>
        <dbReference type="EMBL" id="ATQ66962.1"/>
    </source>
</evidence>
<keyword evidence="3" id="KW-1185">Reference proteome</keyword>
<evidence type="ECO:0000256" key="1">
    <source>
        <dbReference type="SAM" id="SignalP"/>
    </source>
</evidence>
<dbReference type="EMBL" id="CP023737">
    <property type="protein sequence ID" value="ATQ66962.1"/>
    <property type="molecule type" value="Genomic_DNA"/>
</dbReference>
<dbReference type="RefSeq" id="WP_003614961.1">
    <property type="nucleotide sequence ID" value="NZ_ADVE02000001.1"/>
</dbReference>
<feature type="signal peptide" evidence="1">
    <location>
        <begin position="1"/>
        <end position="21"/>
    </location>
</feature>
<sequence length="118" mass="11793">MGRNFLCALLFALALAVQALAPAAARMAMGSDAPTACSTASVVISADEARPTGLPQVSPELCSLCALCGGVAPPVAPRAAVCAAAIPASLTGWVVADDESAPSRHDHLIRARAPPAFS</sequence>
<feature type="chain" id="PRO_5013770162" description="DUF2946 domain-containing protein" evidence="1">
    <location>
        <begin position="22"/>
        <end position="118"/>
    </location>
</feature>
<gene>
    <name evidence="2" type="ORF">CQW49_02975</name>
</gene>
<name>A0A2D2CW02_METT3</name>
<reference evidence="3" key="1">
    <citation type="submission" date="2017-10" db="EMBL/GenBank/DDBJ databases">
        <title>Completed PacBio SMRT sequence of Methylosinus trichosporium OB3b reveals presence of a third large plasmid.</title>
        <authorList>
            <person name="Charles T.C."/>
            <person name="Lynch M.D.J."/>
            <person name="Heil J.R."/>
            <person name="Cheng J."/>
        </authorList>
    </citation>
    <scope>NUCLEOTIDE SEQUENCE [LARGE SCALE GENOMIC DNA]</scope>
    <source>
        <strain evidence="3">OB3b</strain>
    </source>
</reference>
<organism evidence="2 3">
    <name type="scientific">Methylosinus trichosporium (strain ATCC 35070 / NCIMB 11131 / UNIQEM 75 / OB3b)</name>
    <dbReference type="NCBI Taxonomy" id="595536"/>
    <lineage>
        <taxon>Bacteria</taxon>
        <taxon>Pseudomonadati</taxon>
        <taxon>Pseudomonadota</taxon>
        <taxon>Alphaproteobacteria</taxon>
        <taxon>Hyphomicrobiales</taxon>
        <taxon>Methylocystaceae</taxon>
        <taxon>Methylosinus</taxon>
    </lineage>
</organism>
<proteinExistence type="predicted"/>
<dbReference type="STRING" id="595536.GCA_000178815_00352"/>
<accession>A0A2D2CW02</accession>
<evidence type="ECO:0008006" key="4">
    <source>
        <dbReference type="Google" id="ProtNLM"/>
    </source>
</evidence>
<evidence type="ECO:0000313" key="3">
    <source>
        <dbReference type="Proteomes" id="UP000230709"/>
    </source>
</evidence>
<dbReference type="AlphaFoldDB" id="A0A2D2CW02"/>
<keyword evidence="1" id="KW-0732">Signal</keyword>
<dbReference type="Proteomes" id="UP000230709">
    <property type="component" value="Chromosome"/>
</dbReference>